<feature type="transmembrane region" description="Helical" evidence="1">
    <location>
        <begin position="239"/>
        <end position="264"/>
    </location>
</feature>
<gene>
    <name evidence="3" type="ORF">GOMPHAMPRED_004040</name>
</gene>
<protein>
    <recommendedName>
        <fullName evidence="2">Rhodopsin domain-containing protein</fullName>
    </recommendedName>
</protein>
<dbReference type="PANTHER" id="PTHR38794:SF1">
    <property type="entry name" value="INTEGRAL MEMBRANE PROTEIN"/>
    <property type="match status" value="1"/>
</dbReference>
<dbReference type="EMBL" id="CAJPDQ010000024">
    <property type="protein sequence ID" value="CAF9926029.1"/>
    <property type="molecule type" value="Genomic_DNA"/>
</dbReference>
<feature type="transmembrane region" description="Helical" evidence="1">
    <location>
        <begin position="171"/>
        <end position="194"/>
    </location>
</feature>
<feature type="transmembrane region" description="Helical" evidence="1">
    <location>
        <begin position="20"/>
        <end position="38"/>
    </location>
</feature>
<feature type="transmembrane region" description="Helical" evidence="1">
    <location>
        <begin position="206"/>
        <end position="227"/>
    </location>
</feature>
<feature type="transmembrane region" description="Helical" evidence="1">
    <location>
        <begin position="50"/>
        <end position="70"/>
    </location>
</feature>
<dbReference type="OrthoDB" id="3918601at2759"/>
<keyword evidence="1" id="KW-1133">Transmembrane helix</keyword>
<feature type="transmembrane region" description="Helical" evidence="1">
    <location>
        <begin position="130"/>
        <end position="151"/>
    </location>
</feature>
<comment type="caution">
    <text evidence="3">The sequence shown here is derived from an EMBL/GenBank/DDBJ whole genome shotgun (WGS) entry which is preliminary data.</text>
</comment>
<keyword evidence="1" id="KW-0472">Membrane</keyword>
<feature type="transmembrane region" description="Helical" evidence="1">
    <location>
        <begin position="95"/>
        <end position="118"/>
    </location>
</feature>
<feature type="domain" description="Rhodopsin" evidence="2">
    <location>
        <begin position="34"/>
        <end position="269"/>
    </location>
</feature>
<dbReference type="InterPro" id="IPR049326">
    <property type="entry name" value="Rhodopsin_dom_fungi"/>
</dbReference>
<keyword evidence="1" id="KW-0812">Transmembrane</keyword>
<dbReference type="AlphaFoldDB" id="A0A8H3FK39"/>
<evidence type="ECO:0000313" key="4">
    <source>
        <dbReference type="Proteomes" id="UP000664169"/>
    </source>
</evidence>
<proteinExistence type="predicted"/>
<keyword evidence="4" id="KW-1185">Reference proteome</keyword>
<accession>A0A8H3FK39</accession>
<sequence>MDHGSPLDAPHNHTSLVKVIIWMLSATATLCVIVRFWTKWSLTRTWTIDDSFISVAWVFSIAQGVLLTVASNDGYGQSLNSIDSNGDMVFQQEKFVYISNLLFFLSMCFSMLSTVRLIMSLSPKTTHQRISWALTGATVVWTLVAVFGFAFQCSLPMTWDFVNGQCFDQGAFYTFIAVFNMLIEFGLVLQPAIVVWNLQLTMRKKIIVILCFCGRSTVIVALVAQIVTIWSSNTGKQTILYWAFAVCTVLVENFSIMAASIPYLKPFMESLETGFMGNGDIRRKAKIESGYGLRSGDSYPLSRAPPTLKRQTILETKWKFSEIDPSIEGHLASAQSVTSSGQRPQLPNLSSEDNIDTIIVENHPKGITHTVEYTVESEPRDKQ</sequence>
<reference evidence="3" key="1">
    <citation type="submission" date="2021-03" db="EMBL/GenBank/DDBJ databases">
        <authorList>
            <person name="Tagirdzhanova G."/>
        </authorList>
    </citation>
    <scope>NUCLEOTIDE SEQUENCE</scope>
</reference>
<evidence type="ECO:0000313" key="3">
    <source>
        <dbReference type="EMBL" id="CAF9926029.1"/>
    </source>
</evidence>
<organism evidence="3 4">
    <name type="scientific">Gomphillus americanus</name>
    <dbReference type="NCBI Taxonomy" id="1940652"/>
    <lineage>
        <taxon>Eukaryota</taxon>
        <taxon>Fungi</taxon>
        <taxon>Dikarya</taxon>
        <taxon>Ascomycota</taxon>
        <taxon>Pezizomycotina</taxon>
        <taxon>Lecanoromycetes</taxon>
        <taxon>OSLEUM clade</taxon>
        <taxon>Ostropomycetidae</taxon>
        <taxon>Ostropales</taxon>
        <taxon>Graphidaceae</taxon>
        <taxon>Gomphilloideae</taxon>
        <taxon>Gomphillus</taxon>
    </lineage>
</organism>
<dbReference type="Pfam" id="PF20684">
    <property type="entry name" value="Fung_rhodopsin"/>
    <property type="match status" value="1"/>
</dbReference>
<evidence type="ECO:0000256" key="1">
    <source>
        <dbReference type="SAM" id="Phobius"/>
    </source>
</evidence>
<name>A0A8H3FK39_9LECA</name>
<evidence type="ECO:0000259" key="2">
    <source>
        <dbReference type="Pfam" id="PF20684"/>
    </source>
</evidence>
<dbReference type="Proteomes" id="UP000664169">
    <property type="component" value="Unassembled WGS sequence"/>
</dbReference>
<dbReference type="PANTHER" id="PTHR38794">
    <property type="entry name" value="INTEGRAL MEMBRANE PROTEIN"/>
    <property type="match status" value="1"/>
</dbReference>